<feature type="compositionally biased region" description="Pro residues" evidence="1">
    <location>
        <begin position="162"/>
        <end position="176"/>
    </location>
</feature>
<dbReference type="STRING" id="106004.A0A1Y2EXQ5"/>
<name>A0A1Y2EXQ5_9BASI</name>
<feature type="region of interest" description="Disordered" evidence="1">
    <location>
        <begin position="515"/>
        <end position="535"/>
    </location>
</feature>
<feature type="compositionally biased region" description="Low complexity" evidence="1">
    <location>
        <begin position="151"/>
        <end position="161"/>
    </location>
</feature>
<dbReference type="AlphaFoldDB" id="A0A1Y2EXQ5"/>
<feature type="compositionally biased region" description="Basic and acidic residues" evidence="1">
    <location>
        <begin position="434"/>
        <end position="448"/>
    </location>
</feature>
<feature type="region of interest" description="Disordered" evidence="1">
    <location>
        <begin position="1"/>
        <end position="448"/>
    </location>
</feature>
<reference evidence="2 3" key="1">
    <citation type="submission" date="2016-07" db="EMBL/GenBank/DDBJ databases">
        <title>Pervasive Adenine N6-methylation of Active Genes in Fungi.</title>
        <authorList>
            <consortium name="DOE Joint Genome Institute"/>
            <person name="Mondo S.J."/>
            <person name="Dannebaum R.O."/>
            <person name="Kuo R.C."/>
            <person name="Labutti K."/>
            <person name="Haridas S."/>
            <person name="Kuo A."/>
            <person name="Salamov A."/>
            <person name="Ahrendt S.R."/>
            <person name="Lipzen A."/>
            <person name="Sullivan W."/>
            <person name="Andreopoulos W.B."/>
            <person name="Clum A."/>
            <person name="Lindquist E."/>
            <person name="Daum C."/>
            <person name="Ramamoorthy G.K."/>
            <person name="Gryganskyi A."/>
            <person name="Culley D."/>
            <person name="Magnuson J.K."/>
            <person name="James T.Y."/>
            <person name="O'Malley M.A."/>
            <person name="Stajich J.E."/>
            <person name="Spatafora J.W."/>
            <person name="Visel A."/>
            <person name="Grigoriev I.V."/>
        </authorList>
    </citation>
    <scope>NUCLEOTIDE SEQUENCE [LARGE SCALE GENOMIC DNA]</scope>
    <source>
        <strain evidence="2 3">62-1032</strain>
    </source>
</reference>
<feature type="compositionally biased region" description="Pro residues" evidence="1">
    <location>
        <begin position="234"/>
        <end position="257"/>
    </location>
</feature>
<feature type="compositionally biased region" description="Basic residues" evidence="1">
    <location>
        <begin position="1"/>
        <end position="11"/>
    </location>
</feature>
<feature type="compositionally biased region" description="Pro residues" evidence="1">
    <location>
        <begin position="207"/>
        <end position="224"/>
    </location>
</feature>
<sequence length="535" mass="55484">MANRPQRKRNPVVRYENDASAPQLLTGPTPPAIRPSWQMEPVIPLDPTAATATAPLQPSPAGSSPLSSLDGSPPQPHQQQQQQGEGDTFSPALSPPPPAPAAPSSTTKRKAPAKPKPKAKRAKRRIASSSEDDADEYQGPAPTAARPPPTRQASSSTSVPVDLPPAPAEPPQPQPQPNVAISASTSTGADGTPRVVLNFKRGGVSAPTPPPAPPASASAPPPLVAEPAPIAEQAPPPPPPPPPAPAPAPLPPSPKPKPAASTKPTASTSNPAPKDSSDKPSKPPPAAAPPKLSSLPSSKRPSSSKPSDKKPEGPPPKRAKPSVFLKKPGAGAAGKDSATSSAAGTPLRKPGAVKGDTKEKETGGGGGVDVKNMMANLFKGASKPAPSTLSTTIKPPPKSTSLKPTKSTDSPVPTKKPTPSLFSHTELQAQRTAKRTEMRKQRQEEERRGGFDLMEQGMGMGMFEETFTSQLHALNKQSNWPRYGFYKYDLPRPTRFGSLFSVWPSVLPAPAAEGGERSAAEKVVGEGSAPMELDV</sequence>
<feature type="compositionally biased region" description="Low complexity" evidence="1">
    <location>
        <begin position="45"/>
        <end position="83"/>
    </location>
</feature>
<protein>
    <submittedName>
        <fullName evidence="2">Uncharacterized protein</fullName>
    </submittedName>
</protein>
<comment type="caution">
    <text evidence="2">The sequence shown here is derived from an EMBL/GenBank/DDBJ whole genome shotgun (WGS) entry which is preliminary data.</text>
</comment>
<dbReference type="EMBL" id="MCGR01000036">
    <property type="protein sequence ID" value="ORY76014.1"/>
    <property type="molecule type" value="Genomic_DNA"/>
</dbReference>
<accession>A0A1Y2EXQ5</accession>
<feature type="compositionally biased region" description="Low complexity" evidence="1">
    <location>
        <begin position="289"/>
        <end position="305"/>
    </location>
</feature>
<feature type="compositionally biased region" description="Basic residues" evidence="1">
    <location>
        <begin position="107"/>
        <end position="126"/>
    </location>
</feature>
<dbReference type="InParanoid" id="A0A1Y2EXQ5"/>
<keyword evidence="3" id="KW-1185">Reference proteome</keyword>
<feature type="compositionally biased region" description="Low complexity" evidence="1">
    <location>
        <begin position="386"/>
        <end position="411"/>
    </location>
</feature>
<evidence type="ECO:0000313" key="2">
    <source>
        <dbReference type="EMBL" id="ORY76014.1"/>
    </source>
</evidence>
<feature type="compositionally biased region" description="Polar residues" evidence="1">
    <location>
        <begin position="420"/>
        <end position="431"/>
    </location>
</feature>
<dbReference type="Proteomes" id="UP000193467">
    <property type="component" value="Unassembled WGS sequence"/>
</dbReference>
<gene>
    <name evidence="2" type="ORF">BCR35DRAFT_306096</name>
</gene>
<proteinExistence type="predicted"/>
<organism evidence="2 3">
    <name type="scientific">Leucosporidium creatinivorum</name>
    <dbReference type="NCBI Taxonomy" id="106004"/>
    <lineage>
        <taxon>Eukaryota</taxon>
        <taxon>Fungi</taxon>
        <taxon>Dikarya</taxon>
        <taxon>Basidiomycota</taxon>
        <taxon>Pucciniomycotina</taxon>
        <taxon>Microbotryomycetes</taxon>
        <taxon>Leucosporidiales</taxon>
        <taxon>Leucosporidium</taxon>
    </lineage>
</organism>
<feature type="compositionally biased region" description="Basic and acidic residues" evidence="1">
    <location>
        <begin position="515"/>
        <end position="524"/>
    </location>
</feature>
<feature type="compositionally biased region" description="Low complexity" evidence="1">
    <location>
        <begin position="258"/>
        <end position="274"/>
    </location>
</feature>
<evidence type="ECO:0000313" key="3">
    <source>
        <dbReference type="Proteomes" id="UP000193467"/>
    </source>
</evidence>
<evidence type="ECO:0000256" key="1">
    <source>
        <dbReference type="SAM" id="MobiDB-lite"/>
    </source>
</evidence>